<reference evidence="3 4" key="1">
    <citation type="submission" date="2017-09" db="EMBL/GenBank/DDBJ databases">
        <title>Depth-based differentiation of microbial function through sediment-hosted aquifers and enrichment of novel symbionts in the deep terrestrial subsurface.</title>
        <authorList>
            <person name="Probst A.J."/>
            <person name="Ladd B."/>
            <person name="Jarett J.K."/>
            <person name="Geller-Mcgrath D.E."/>
            <person name="Sieber C.M."/>
            <person name="Emerson J.B."/>
            <person name="Anantharaman K."/>
            <person name="Thomas B.C."/>
            <person name="Malmstrom R."/>
            <person name="Stieglmeier M."/>
            <person name="Klingl A."/>
            <person name="Woyke T."/>
            <person name="Ryan C.M."/>
            <person name="Banfield J.F."/>
        </authorList>
    </citation>
    <scope>NUCLEOTIDE SEQUENCE [LARGE SCALE GENOMIC DNA]</scope>
    <source>
        <strain evidence="3">CG12_big_fil_rev_8_21_14_0_65_43_15</strain>
    </source>
</reference>
<dbReference type="Pfam" id="PF01451">
    <property type="entry name" value="LMWPc"/>
    <property type="match status" value="1"/>
</dbReference>
<dbReference type="SUPFAM" id="SSF52788">
    <property type="entry name" value="Phosphotyrosine protein phosphatases I"/>
    <property type="match status" value="1"/>
</dbReference>
<dbReference type="GO" id="GO:0046685">
    <property type="term" value="P:response to arsenic-containing substance"/>
    <property type="evidence" value="ECO:0007669"/>
    <property type="project" value="UniProtKB-KW"/>
</dbReference>
<gene>
    <name evidence="3" type="ORF">COW11_00870</name>
</gene>
<comment type="caution">
    <text evidence="3">The sequence shown here is derived from an EMBL/GenBank/DDBJ whole genome shotgun (WGS) entry which is preliminary data.</text>
</comment>
<organism evidence="3 4">
    <name type="scientific">Candidatus Taenaricola geysiri</name>
    <dbReference type="NCBI Taxonomy" id="1974752"/>
    <lineage>
        <taxon>Bacteria</taxon>
        <taxon>Pseudomonadati</taxon>
        <taxon>Candidatus Omnitrophota</taxon>
        <taxon>Candidatus Taenaricola</taxon>
    </lineage>
</organism>
<dbReference type="Gene3D" id="3.40.50.2300">
    <property type="match status" value="1"/>
</dbReference>
<dbReference type="EMBL" id="PFGP01000019">
    <property type="protein sequence ID" value="PIW66911.1"/>
    <property type="molecule type" value="Genomic_DNA"/>
</dbReference>
<keyword evidence="1" id="KW-0059">Arsenical resistance</keyword>
<feature type="domain" description="Phosphotyrosine protein phosphatase I" evidence="2">
    <location>
        <begin position="2"/>
        <end position="127"/>
    </location>
</feature>
<dbReference type="InterPro" id="IPR036196">
    <property type="entry name" value="Ptyr_pPase_sf"/>
</dbReference>
<dbReference type="CDD" id="cd16345">
    <property type="entry name" value="LMWP_ArsC"/>
    <property type="match status" value="1"/>
</dbReference>
<evidence type="ECO:0000313" key="4">
    <source>
        <dbReference type="Proteomes" id="UP000231267"/>
    </source>
</evidence>
<evidence type="ECO:0000313" key="3">
    <source>
        <dbReference type="EMBL" id="PIW66911.1"/>
    </source>
</evidence>
<dbReference type="AlphaFoldDB" id="A0A2J0LGD9"/>
<protein>
    <recommendedName>
        <fullName evidence="2">Phosphotyrosine protein phosphatase I domain-containing protein</fullName>
    </recommendedName>
</protein>
<dbReference type="PANTHER" id="PTHR43428">
    <property type="entry name" value="ARSENATE REDUCTASE"/>
    <property type="match status" value="1"/>
</dbReference>
<accession>A0A2J0LGD9</accession>
<sequence>MKKVLFVCIENSCRSQIAEGFAKSIGKDVLEAYSAGSKPSGKVNPTAIEVMREIGIDIAGQKSKGFLDLPVKKFDYVITLGCKDVCPFVPASEHIEWQIADPKDSEINFFRKVRDQIRSEVEKLIQNIKERN</sequence>
<dbReference type="SMART" id="SM00226">
    <property type="entry name" value="LMWPc"/>
    <property type="match status" value="1"/>
</dbReference>
<dbReference type="InterPro" id="IPR023485">
    <property type="entry name" value="Ptyr_pPase"/>
</dbReference>
<evidence type="ECO:0000256" key="1">
    <source>
        <dbReference type="ARBA" id="ARBA00022849"/>
    </source>
</evidence>
<name>A0A2J0LGD9_9BACT</name>
<dbReference type="PANTHER" id="PTHR43428:SF1">
    <property type="entry name" value="ARSENATE REDUCTASE"/>
    <property type="match status" value="1"/>
</dbReference>
<proteinExistence type="predicted"/>
<evidence type="ECO:0000259" key="2">
    <source>
        <dbReference type="SMART" id="SM00226"/>
    </source>
</evidence>
<dbReference type="Proteomes" id="UP000231267">
    <property type="component" value="Unassembled WGS sequence"/>
</dbReference>